<keyword evidence="7 11" id="KW-0472">Membrane</keyword>
<evidence type="ECO:0000256" key="3">
    <source>
        <dbReference type="ARBA" id="ARBA00022448"/>
    </source>
</evidence>
<evidence type="ECO:0000256" key="9">
    <source>
        <dbReference type="PIRSR" id="PIRSR600175-2"/>
    </source>
</evidence>
<keyword evidence="13" id="KW-1185">Reference proteome</keyword>
<dbReference type="GO" id="GO:0046872">
    <property type="term" value="F:metal ion binding"/>
    <property type="evidence" value="ECO:0007669"/>
    <property type="project" value="UniProtKB-KW"/>
</dbReference>
<keyword evidence="5" id="KW-0769">Symport</keyword>
<dbReference type="SUPFAM" id="SSF161070">
    <property type="entry name" value="SNF-like"/>
    <property type="match status" value="2"/>
</dbReference>
<evidence type="ECO:0000256" key="5">
    <source>
        <dbReference type="ARBA" id="ARBA00022847"/>
    </source>
</evidence>
<sequence length="562" mass="63381">MTSIGGHETSYNSGQKPQKPDTNRGKWAASGDFFFACISNVFNSTHFSTVAYLMFVNHRSASLTFIYYILCTVLYVMPLMFIQSFLGQFSSSGYISVFRIAPLFKGLGYVIFLLNFVVLTYVVVYAAIPLFYAFTSTFALSEIITCNNTWNSNRCVPYDEEEIADEITPLLSDFIPRYNVLAAHEYIESFSRSIFADVVPLWNSTIPNGNGVGYAIIMVNFLCTCYYSAILSYPILFITRIFTPELPWVRCGHEWNTDKCVDVMNYSSHNFTSYKSFRTPSDEFFHEEVLKISSSISELGGMVWPMFYCLCFSWLAVYICIIKGIKTVGKVVYFTATFPFVILFVLFIRGITLPGAMSGIIFYIKPEWSKLKDLKVWTDAAIQIFFSLGPGWGGIVNMASFNKIHNDAKKDAILIPIINCSTSIFAGFVVFSVLGFLSHQSGIPVADVATSGPGLAFVTYPQAIAMMPWPHLWAALFFFMLFLLGLDSVFVQIEAFISSMIDEFPYFRRYKFAVTLIVVLAMFLISIIFATQAGMYIFQLLDWYSASIAVILICVMEVIMVG</sequence>
<proteinExistence type="inferred from homology"/>
<feature type="binding site" evidence="8">
    <location>
        <position position="419"/>
    </location>
    <ligand>
        <name>Na(+)</name>
        <dbReference type="ChEBI" id="CHEBI:29101"/>
        <label>1</label>
    </ligand>
</feature>
<feature type="transmembrane region" description="Helical" evidence="11">
    <location>
        <begin position="302"/>
        <end position="321"/>
    </location>
</feature>
<feature type="disulfide bond" evidence="9">
    <location>
        <begin position="146"/>
        <end position="155"/>
    </location>
</feature>
<dbReference type="HOGENOM" id="CLU_006855_9_5_1"/>
<feature type="transmembrane region" description="Helical" evidence="11">
    <location>
        <begin position="212"/>
        <end position="238"/>
    </location>
</feature>
<comment type="similarity">
    <text evidence="2">Belongs to the sodium:neurotransmitter symporter (SNF) (TC 2.A.22) family.</text>
</comment>
<evidence type="ECO:0000256" key="2">
    <source>
        <dbReference type="ARBA" id="ARBA00006459"/>
    </source>
</evidence>
<feature type="transmembrane region" description="Helical" evidence="11">
    <location>
        <begin position="384"/>
        <end position="401"/>
    </location>
</feature>
<reference evidence="12" key="2">
    <citation type="submission" date="2015-06" db="UniProtKB">
        <authorList>
            <consortium name="EnsemblMetazoa"/>
        </authorList>
    </citation>
    <scope>IDENTIFICATION</scope>
</reference>
<keyword evidence="3" id="KW-0813">Transport</keyword>
<feature type="compositionally biased region" description="Polar residues" evidence="10">
    <location>
        <begin position="1"/>
        <end position="16"/>
    </location>
</feature>
<reference evidence="13" key="1">
    <citation type="submission" date="2013-02" db="EMBL/GenBank/DDBJ databases">
        <authorList>
            <person name="Hughes D."/>
        </authorList>
    </citation>
    <scope>NUCLEOTIDE SEQUENCE</scope>
    <source>
        <strain>Durham</strain>
        <strain evidence="13">NC isolate 2 -- Noor lab</strain>
    </source>
</reference>
<evidence type="ECO:0000313" key="12">
    <source>
        <dbReference type="EnsemblMetazoa" id="MESCA001282-PA"/>
    </source>
</evidence>
<dbReference type="OMA" id="HEYIESF"/>
<dbReference type="PANTHER" id="PTHR11616">
    <property type="entry name" value="SODIUM/CHLORIDE DEPENDENT TRANSPORTER"/>
    <property type="match status" value="1"/>
</dbReference>
<feature type="transmembrane region" description="Helical" evidence="11">
    <location>
        <begin position="472"/>
        <end position="491"/>
    </location>
</feature>
<evidence type="ECO:0000256" key="6">
    <source>
        <dbReference type="ARBA" id="ARBA00022989"/>
    </source>
</evidence>
<feature type="transmembrane region" description="Helical" evidence="11">
    <location>
        <begin position="106"/>
        <end position="134"/>
    </location>
</feature>
<dbReference type="Proteomes" id="UP000015102">
    <property type="component" value="Unassembled WGS sequence"/>
</dbReference>
<keyword evidence="8" id="KW-0479">Metal-binding</keyword>
<evidence type="ECO:0000256" key="8">
    <source>
        <dbReference type="PIRSR" id="PIRSR600175-1"/>
    </source>
</evidence>
<dbReference type="PANTHER" id="PTHR11616:SF241">
    <property type="entry name" value="SODIUM- AND CHLORIDE-DEPENDENT GLYCINE TRANSPORTER 2"/>
    <property type="match status" value="1"/>
</dbReference>
<dbReference type="GO" id="GO:0089718">
    <property type="term" value="P:amino acid import across plasma membrane"/>
    <property type="evidence" value="ECO:0007669"/>
    <property type="project" value="TreeGrafter"/>
</dbReference>
<evidence type="ECO:0000313" key="13">
    <source>
        <dbReference type="Proteomes" id="UP000015102"/>
    </source>
</evidence>
<dbReference type="Pfam" id="PF00209">
    <property type="entry name" value="SNF"/>
    <property type="match status" value="2"/>
</dbReference>
<keyword evidence="8" id="KW-0915">Sodium</keyword>
<feature type="binding site" evidence="8">
    <location>
        <position position="484"/>
    </location>
    <ligand>
        <name>Na(+)</name>
        <dbReference type="ChEBI" id="CHEBI:29101"/>
        <label>1</label>
    </ligand>
</feature>
<feature type="binding site" evidence="8">
    <location>
        <position position="487"/>
    </location>
    <ligand>
        <name>Na(+)</name>
        <dbReference type="ChEBI" id="CHEBI:29101"/>
        <label>1</label>
    </ligand>
</feature>
<evidence type="ECO:0000256" key="10">
    <source>
        <dbReference type="SAM" id="MobiDB-lite"/>
    </source>
</evidence>
<feature type="transmembrane region" description="Helical" evidence="11">
    <location>
        <begin position="413"/>
        <end position="437"/>
    </location>
</feature>
<dbReference type="GO" id="GO:0005283">
    <property type="term" value="F:amino acid:sodium symporter activity"/>
    <property type="evidence" value="ECO:0007669"/>
    <property type="project" value="TreeGrafter"/>
</dbReference>
<feature type="region of interest" description="Disordered" evidence="10">
    <location>
        <begin position="1"/>
        <end position="24"/>
    </location>
</feature>
<feature type="transmembrane region" description="Helical" evidence="11">
    <location>
        <begin position="543"/>
        <end position="561"/>
    </location>
</feature>
<dbReference type="AlphaFoldDB" id="T1GDA0"/>
<dbReference type="PROSITE" id="PS50267">
    <property type="entry name" value="NA_NEUROTRAN_SYMP_3"/>
    <property type="match status" value="1"/>
</dbReference>
<feature type="binding site" evidence="8">
    <location>
        <position position="488"/>
    </location>
    <ligand>
        <name>Na(+)</name>
        <dbReference type="ChEBI" id="CHEBI:29101"/>
        <label>1</label>
    </ligand>
</feature>
<evidence type="ECO:0000256" key="4">
    <source>
        <dbReference type="ARBA" id="ARBA00022692"/>
    </source>
</evidence>
<keyword evidence="9" id="KW-1015">Disulfide bond</keyword>
<dbReference type="EMBL" id="CAQQ02389528">
    <property type="status" value="NOT_ANNOTATED_CDS"/>
    <property type="molecule type" value="Genomic_DNA"/>
</dbReference>
<keyword evidence="4 11" id="KW-0812">Transmembrane</keyword>
<evidence type="ECO:0000256" key="11">
    <source>
        <dbReference type="SAM" id="Phobius"/>
    </source>
</evidence>
<protein>
    <recommendedName>
        <fullName evidence="14">Transporter</fullName>
    </recommendedName>
</protein>
<evidence type="ECO:0008006" key="14">
    <source>
        <dbReference type="Google" id="ProtNLM"/>
    </source>
</evidence>
<feature type="transmembrane region" description="Helical" evidence="11">
    <location>
        <begin position="512"/>
        <end position="537"/>
    </location>
</feature>
<feature type="transmembrane region" description="Helical" evidence="11">
    <location>
        <begin position="333"/>
        <end position="364"/>
    </location>
</feature>
<comment type="subcellular location">
    <subcellularLocation>
        <location evidence="1">Membrane</location>
        <topology evidence="1">Multi-pass membrane protein</topology>
    </subcellularLocation>
</comment>
<evidence type="ECO:0000256" key="1">
    <source>
        <dbReference type="ARBA" id="ARBA00004141"/>
    </source>
</evidence>
<dbReference type="EnsemblMetazoa" id="MESCA001282-RA">
    <property type="protein sequence ID" value="MESCA001282-PA"/>
    <property type="gene ID" value="MESCA001282"/>
</dbReference>
<feature type="binding site" evidence="8">
    <location>
        <position position="387"/>
    </location>
    <ligand>
        <name>Na(+)</name>
        <dbReference type="ChEBI" id="CHEBI:29101"/>
        <label>1</label>
    </ligand>
</feature>
<dbReference type="STRING" id="36166.T1GDA0"/>
<feature type="transmembrane region" description="Helical" evidence="11">
    <location>
        <begin position="65"/>
        <end position="86"/>
    </location>
</feature>
<dbReference type="GO" id="GO:0005886">
    <property type="term" value="C:plasma membrane"/>
    <property type="evidence" value="ECO:0007669"/>
    <property type="project" value="TreeGrafter"/>
</dbReference>
<dbReference type="InterPro" id="IPR000175">
    <property type="entry name" value="Na/ntran_symport"/>
</dbReference>
<dbReference type="PRINTS" id="PR00176">
    <property type="entry name" value="NANEUSMPORT"/>
</dbReference>
<dbReference type="EMBL" id="CAQQ02389527">
    <property type="status" value="NOT_ANNOTATED_CDS"/>
    <property type="molecule type" value="Genomic_DNA"/>
</dbReference>
<name>T1GDA0_MEGSC</name>
<evidence type="ECO:0000256" key="7">
    <source>
        <dbReference type="ARBA" id="ARBA00023136"/>
    </source>
</evidence>
<keyword evidence="6 11" id="KW-1133">Transmembrane helix</keyword>
<organism evidence="12 13">
    <name type="scientific">Megaselia scalaris</name>
    <name type="common">Humpbacked fly</name>
    <name type="synonym">Phora scalaris</name>
    <dbReference type="NCBI Taxonomy" id="36166"/>
    <lineage>
        <taxon>Eukaryota</taxon>
        <taxon>Metazoa</taxon>
        <taxon>Ecdysozoa</taxon>
        <taxon>Arthropoda</taxon>
        <taxon>Hexapoda</taxon>
        <taxon>Insecta</taxon>
        <taxon>Pterygota</taxon>
        <taxon>Neoptera</taxon>
        <taxon>Endopterygota</taxon>
        <taxon>Diptera</taxon>
        <taxon>Brachycera</taxon>
        <taxon>Muscomorpha</taxon>
        <taxon>Platypezoidea</taxon>
        <taxon>Phoridae</taxon>
        <taxon>Megaseliini</taxon>
        <taxon>Megaselia</taxon>
    </lineage>
</organism>
<accession>T1GDA0</accession>
<dbReference type="InterPro" id="IPR037272">
    <property type="entry name" value="SNS_sf"/>
</dbReference>